<dbReference type="RefSeq" id="WP_082058816.1">
    <property type="nucleotide sequence ID" value="NZ_JXYS01000104.1"/>
</dbReference>
<dbReference type="EMBL" id="JXYS01000104">
    <property type="protein sequence ID" value="KJF16006.1"/>
    <property type="molecule type" value="Genomic_DNA"/>
</dbReference>
<dbReference type="PANTHER" id="PTHR39420">
    <property type="match status" value="1"/>
</dbReference>
<evidence type="ECO:0000313" key="1">
    <source>
        <dbReference type="EMBL" id="KJF16006.1"/>
    </source>
</evidence>
<dbReference type="SUPFAM" id="SSF55486">
    <property type="entry name" value="Metalloproteases ('zincins'), catalytic domain"/>
    <property type="match status" value="1"/>
</dbReference>
<dbReference type="STRING" id="1280514.AXFE_31590"/>
<dbReference type="Pfam" id="PF10103">
    <property type="entry name" value="Zincin_2"/>
    <property type="match status" value="1"/>
</dbReference>
<dbReference type="OrthoDB" id="8478472at2"/>
<dbReference type="InterPro" id="IPR018766">
    <property type="entry name" value="Zinicin_2"/>
</dbReference>
<evidence type="ECO:0000313" key="2">
    <source>
        <dbReference type="Proteomes" id="UP000032360"/>
    </source>
</evidence>
<dbReference type="Gene3D" id="1.20.150.30">
    <property type="entry name" value="Zincin-like metallopeptidase, N-terminal domain"/>
    <property type="match status" value="1"/>
</dbReference>
<sequence>MTNNPFGNNPFETVLKDLMKVIGGQNNLASTVAGQFAISLSSQDGGDANIDPVQRIRAESIFEIAKRELASNSLISDIAFTNDVSVVCVSRLEYVQQVLVSYQQLISQAEELSKTSTPASFEDESMQEIEIPGLPFGQMATLMGPMMTGVNVGSMLGHLSQEILASYEVTWPIDGNQIFILTQNLDTFVSDWNLKIDEATMWTSLNQIAMGAIMKQPAIKEKLYAINQAHTGASMKLLETMSKQIGEMDLSDPSSIEALASNPAAIMNIELSQEQERLIRQSRSVIAVVVGLADYVASNAARHLLGTFDSLAEATRRKRIDRPQGVDLFEKIFGIGADAGTYELGHKFIFGVLERNGEEALARIVNDSIAFPTANEVEAPGLWLARLETL</sequence>
<proteinExistence type="predicted"/>
<accession>A0A0D8HG15</accession>
<dbReference type="AlphaFoldDB" id="A0A0D8HG15"/>
<protein>
    <recommendedName>
        <fullName evidence="3">Hydrolase</fullName>
    </recommendedName>
</protein>
<name>A0A0D8HG15_9ACTN</name>
<reference evidence="1 2" key="1">
    <citation type="submission" date="2015-01" db="EMBL/GenBank/DDBJ databases">
        <title>Draft genome of the acidophilic iron oxidizer Acidithrix ferrooxidans strain Py-F3.</title>
        <authorList>
            <person name="Poehlein A."/>
            <person name="Eisen S."/>
            <person name="Schloemann M."/>
            <person name="Johnson B.D."/>
            <person name="Daniel R."/>
            <person name="Muehling M."/>
        </authorList>
    </citation>
    <scope>NUCLEOTIDE SEQUENCE [LARGE SCALE GENOMIC DNA]</scope>
    <source>
        <strain evidence="1 2">Py-F3</strain>
    </source>
</reference>
<evidence type="ECO:0008006" key="3">
    <source>
        <dbReference type="Google" id="ProtNLM"/>
    </source>
</evidence>
<gene>
    <name evidence="1" type="ORF">AXFE_31590</name>
</gene>
<dbReference type="Proteomes" id="UP000032360">
    <property type="component" value="Unassembled WGS sequence"/>
</dbReference>
<comment type="caution">
    <text evidence="1">The sequence shown here is derived from an EMBL/GenBank/DDBJ whole genome shotgun (WGS) entry which is preliminary data.</text>
</comment>
<organism evidence="1 2">
    <name type="scientific">Acidithrix ferrooxidans</name>
    <dbReference type="NCBI Taxonomy" id="1280514"/>
    <lineage>
        <taxon>Bacteria</taxon>
        <taxon>Bacillati</taxon>
        <taxon>Actinomycetota</taxon>
        <taxon>Acidimicrobiia</taxon>
        <taxon>Acidimicrobiales</taxon>
        <taxon>Acidimicrobiaceae</taxon>
        <taxon>Acidithrix</taxon>
    </lineage>
</organism>
<keyword evidence="2" id="KW-1185">Reference proteome</keyword>
<dbReference type="InterPro" id="IPR042271">
    <property type="entry name" value="Zinicin_2_N"/>
</dbReference>
<dbReference type="PANTHER" id="PTHR39420:SF2">
    <property type="entry name" value="HYDROLASE"/>
    <property type="match status" value="1"/>
</dbReference>